<evidence type="ECO:0000256" key="6">
    <source>
        <dbReference type="ARBA" id="ARBA00081811"/>
    </source>
</evidence>
<dbReference type="EMBL" id="HG937693">
    <property type="protein sequence ID" value="CDP34778.1"/>
    <property type="molecule type" value="Genomic_DNA"/>
</dbReference>
<feature type="compositionally biased region" description="Polar residues" evidence="8">
    <location>
        <begin position="239"/>
        <end position="251"/>
    </location>
</feature>
<keyword evidence="4" id="KW-0694">RNA-binding</keyword>
<dbReference type="AlphaFoldDB" id="A0A060T1G3"/>
<feature type="compositionally biased region" description="Low complexity" evidence="8">
    <location>
        <begin position="225"/>
        <end position="235"/>
    </location>
</feature>
<evidence type="ECO:0000256" key="5">
    <source>
        <dbReference type="ARBA" id="ARBA00060736"/>
    </source>
</evidence>
<dbReference type="InterPro" id="IPR016024">
    <property type="entry name" value="ARM-type_fold"/>
</dbReference>
<feature type="compositionally biased region" description="Low complexity" evidence="8">
    <location>
        <begin position="103"/>
        <end position="145"/>
    </location>
</feature>
<evidence type="ECO:0000256" key="7">
    <source>
        <dbReference type="PROSITE-ProRule" id="PRU00317"/>
    </source>
</evidence>
<evidence type="ECO:0000256" key="2">
    <source>
        <dbReference type="ARBA" id="ARBA00022490"/>
    </source>
</evidence>
<dbReference type="PROSITE" id="PS50302">
    <property type="entry name" value="PUM"/>
    <property type="match status" value="8"/>
</dbReference>
<dbReference type="GO" id="GO:0000288">
    <property type="term" value="P:nuclear-transcribed mRNA catabolic process, deadenylation-dependent decay"/>
    <property type="evidence" value="ECO:0007669"/>
    <property type="project" value="TreeGrafter"/>
</dbReference>
<sequence>MSQQSLLNDLIPQRRSSANSLDGTTDPGSRVNPSLSPFPIHSSRSTPASSPWIWGSGPPSNGDGLDSSLATSPLVETSAYHHPIHQTTPWRPQDPQRFQRRNSALSTESSTTATPLPGPTPSSSSSSSSTMFRSSSFSGPQTTSSAPFYPPELFRQQLRSQQSSSPRLFQPPGGSSSILERFSQVGDATREAEMLSNALQNQLQVTDLPPPPAPAPSQASDMTGSTTASPPASAAFRSGNASPYMSSTPPINSSRSNSVSSMWKRADEFTTASTSASATGANNATRLYQSPPETVVYPQFSLDSNPSGPDGIDNGRPFAFQAPGVSSPPMRPRTHGRYSSRGSNVALSPTFEPQIPYQQQLGQGMAPAMAAGTIPTPASMPVQPVQTVQGVPPMQPMPSVQPVQPVQPVPVNRKMSDSRSEMPMRSALLEEFRANKSKKYELRDLYGHVVEFSGDQHGSRFIQQRLETASSEEKEVIFNEIRPNCLQLMTDVFGNYVVQKFFELGNQVQKATLAKQMENHVLALSLQMYGCRVVQKAVEHVLTDQQARLIKELDGHVLKCVKDQNGNHVIQKAIERIPGEHIEFILGAFHNQVFQLATHPYGCRVIQRALEYANQESRQSLLDELHQYTYSLVEDQYGNYVIQHVVQRGKPQDREKIIAIVMDSILAFSRHKYASNVVEKCIAYGNDQQRELFLDQVLKPMSDGTLPITVMMRDQFANYVIQKLLDVTKGEQHERLVANIKPQLQALKKFTYGKHLVSIEKLMQMSEAKVGSH</sequence>
<organism evidence="10">
    <name type="scientific">Blastobotrys adeninivorans</name>
    <name type="common">Yeast</name>
    <name type="synonym">Arxula adeninivorans</name>
    <dbReference type="NCBI Taxonomy" id="409370"/>
    <lineage>
        <taxon>Eukaryota</taxon>
        <taxon>Fungi</taxon>
        <taxon>Dikarya</taxon>
        <taxon>Ascomycota</taxon>
        <taxon>Saccharomycotina</taxon>
        <taxon>Dipodascomycetes</taxon>
        <taxon>Dipodascales</taxon>
        <taxon>Trichomonascaceae</taxon>
        <taxon>Blastobotrys</taxon>
    </lineage>
</organism>
<evidence type="ECO:0000313" key="10">
    <source>
        <dbReference type="EMBL" id="CDP34778.1"/>
    </source>
</evidence>
<dbReference type="InterPro" id="IPR033133">
    <property type="entry name" value="PUM-HD"/>
</dbReference>
<proteinExistence type="inferred from homology"/>
<dbReference type="SUPFAM" id="SSF48371">
    <property type="entry name" value="ARM repeat"/>
    <property type="match status" value="1"/>
</dbReference>
<evidence type="ECO:0000256" key="4">
    <source>
        <dbReference type="ARBA" id="ARBA00022884"/>
    </source>
</evidence>
<evidence type="ECO:0000256" key="8">
    <source>
        <dbReference type="SAM" id="MobiDB-lite"/>
    </source>
</evidence>
<dbReference type="GO" id="GO:0005737">
    <property type="term" value="C:cytoplasm"/>
    <property type="evidence" value="ECO:0007669"/>
    <property type="project" value="UniProtKB-SubCell"/>
</dbReference>
<feature type="repeat" description="Pumilio" evidence="7">
    <location>
        <begin position="588"/>
        <end position="623"/>
    </location>
</feature>
<feature type="repeat" description="Pumilio" evidence="7">
    <location>
        <begin position="444"/>
        <end position="479"/>
    </location>
</feature>
<feature type="repeat" description="Pumilio" evidence="7">
    <location>
        <begin position="700"/>
        <end position="738"/>
    </location>
</feature>
<dbReference type="InterPro" id="IPR001313">
    <property type="entry name" value="Pumilio_RNA-bd_rpt"/>
</dbReference>
<feature type="region of interest" description="Disordered" evidence="8">
    <location>
        <begin position="204"/>
        <end position="259"/>
    </location>
</feature>
<dbReference type="Gene3D" id="1.25.10.10">
    <property type="entry name" value="Leucine-rich Repeat Variant"/>
    <property type="match status" value="1"/>
</dbReference>
<keyword evidence="3" id="KW-0677">Repeat</keyword>
<evidence type="ECO:0000256" key="1">
    <source>
        <dbReference type="ARBA" id="ARBA00004496"/>
    </source>
</evidence>
<feature type="region of interest" description="Disordered" evidence="8">
    <location>
        <begin position="322"/>
        <end position="341"/>
    </location>
</feature>
<dbReference type="Pfam" id="PF00806">
    <property type="entry name" value="PUF"/>
    <property type="match status" value="8"/>
</dbReference>
<feature type="repeat" description="Pumilio" evidence="7">
    <location>
        <begin position="552"/>
        <end position="587"/>
    </location>
</feature>
<dbReference type="PROSITE" id="PS50303">
    <property type="entry name" value="PUM_HD"/>
    <property type="match status" value="1"/>
</dbReference>
<name>A0A060T1G3_BLAAD</name>
<feature type="region of interest" description="Disordered" evidence="8">
    <location>
        <begin position="1"/>
        <end position="179"/>
    </location>
</feature>
<dbReference type="SMART" id="SM00025">
    <property type="entry name" value="Pumilio"/>
    <property type="match status" value="8"/>
</dbReference>
<dbReference type="FunFam" id="1.25.10.10:FF:000004">
    <property type="entry name" value="Pumilio homolog 1 isoform 2"/>
    <property type="match status" value="1"/>
</dbReference>
<dbReference type="CDD" id="cd07920">
    <property type="entry name" value="Pumilio"/>
    <property type="match status" value="1"/>
</dbReference>
<feature type="region of interest" description="Disordered" evidence="8">
    <location>
        <begin position="399"/>
        <end position="421"/>
    </location>
</feature>
<comment type="subcellular location">
    <subcellularLocation>
        <location evidence="1">Cytoplasm</location>
    </subcellularLocation>
</comment>
<comment type="similarity">
    <text evidence="5">Belongs to the PUF3 family.</text>
</comment>
<feature type="repeat" description="Pumilio" evidence="7">
    <location>
        <begin position="660"/>
        <end position="695"/>
    </location>
</feature>
<dbReference type="InterPro" id="IPR011989">
    <property type="entry name" value="ARM-like"/>
</dbReference>
<reference evidence="10" key="1">
    <citation type="submission" date="2014-02" db="EMBL/GenBank/DDBJ databases">
        <authorList>
            <person name="Genoscope - CEA"/>
        </authorList>
    </citation>
    <scope>NUCLEOTIDE SEQUENCE</scope>
    <source>
        <strain evidence="10">LS3</strain>
    </source>
</reference>
<feature type="repeat" description="Pumilio" evidence="7">
    <location>
        <begin position="516"/>
        <end position="551"/>
    </location>
</feature>
<dbReference type="GO" id="GO:0003730">
    <property type="term" value="F:mRNA 3'-UTR binding"/>
    <property type="evidence" value="ECO:0007669"/>
    <property type="project" value="TreeGrafter"/>
</dbReference>
<feature type="domain" description="PUM-HD" evidence="9">
    <location>
        <begin position="424"/>
        <end position="764"/>
    </location>
</feature>
<accession>A0A060T1G3</accession>
<dbReference type="InterPro" id="IPR033712">
    <property type="entry name" value="Pumilio_RNA-bd"/>
</dbReference>
<feature type="repeat" description="Pumilio" evidence="7">
    <location>
        <begin position="624"/>
        <end position="659"/>
    </location>
</feature>
<feature type="compositionally biased region" description="Low complexity" evidence="8">
    <location>
        <begin position="47"/>
        <end position="60"/>
    </location>
</feature>
<gene>
    <name evidence="10" type="ORF">GNLVRS02_ARAD1C20284g</name>
</gene>
<feature type="compositionally biased region" description="Low complexity" evidence="8">
    <location>
        <begin position="153"/>
        <end position="172"/>
    </location>
</feature>
<evidence type="ECO:0000259" key="9">
    <source>
        <dbReference type="PROSITE" id="PS50303"/>
    </source>
</evidence>
<evidence type="ECO:0000256" key="3">
    <source>
        <dbReference type="ARBA" id="ARBA00022737"/>
    </source>
</evidence>
<protein>
    <recommendedName>
        <fullName evidence="6">Pumilio homology domain family member 3</fullName>
    </recommendedName>
</protein>
<dbReference type="PANTHER" id="PTHR12537">
    <property type="entry name" value="RNA BINDING PROTEIN PUMILIO-RELATED"/>
    <property type="match status" value="1"/>
</dbReference>
<reference evidence="10" key="2">
    <citation type="submission" date="2014-06" db="EMBL/GenBank/DDBJ databases">
        <title>The complete genome of Blastobotrys (Arxula) adeninivorans LS3 - a yeast of biotechnological interest.</title>
        <authorList>
            <person name="Kunze G."/>
            <person name="Gaillardin C."/>
            <person name="Czernicka M."/>
            <person name="Durrens P."/>
            <person name="Martin T."/>
            <person name="Boer E."/>
            <person name="Gabaldon T."/>
            <person name="Cruz J."/>
            <person name="Talla E."/>
            <person name="Marck C."/>
            <person name="Goffeau A."/>
            <person name="Barbe V."/>
            <person name="Baret P."/>
            <person name="Baronian K."/>
            <person name="Beier S."/>
            <person name="Bleykasten C."/>
            <person name="Bode R."/>
            <person name="Casaregola S."/>
            <person name="Despons L."/>
            <person name="Fairhead C."/>
            <person name="Giersberg M."/>
            <person name="Gierski P."/>
            <person name="Hahnel U."/>
            <person name="Hartmann A."/>
            <person name="Jankowska D."/>
            <person name="Jubin C."/>
            <person name="Jung P."/>
            <person name="Lafontaine I."/>
            <person name="Leh-Louis V."/>
            <person name="Lemaire M."/>
            <person name="Marcet-Houben M."/>
            <person name="Mascher M."/>
            <person name="Morel G."/>
            <person name="Richard G.-F."/>
            <person name="Riechen J."/>
            <person name="Sacerdot C."/>
            <person name="Sarkar A."/>
            <person name="Savel G."/>
            <person name="Schacherer J."/>
            <person name="Sherman D."/>
            <person name="Straub M.-L."/>
            <person name="Stein N."/>
            <person name="Thierry A."/>
            <person name="Trautwein-Schult A."/>
            <person name="Westhof E."/>
            <person name="Worch S."/>
            <person name="Dujon B."/>
            <person name="Souciet J.-L."/>
            <person name="Wincker P."/>
            <person name="Scholz U."/>
            <person name="Neuveglise N."/>
        </authorList>
    </citation>
    <scope>NUCLEOTIDE SEQUENCE</scope>
    <source>
        <strain evidence="10">LS3</strain>
    </source>
</reference>
<feature type="compositionally biased region" description="Polar residues" evidence="8">
    <location>
        <begin position="14"/>
        <end position="35"/>
    </location>
</feature>
<feature type="repeat" description="Pumilio" evidence="7">
    <location>
        <begin position="480"/>
        <end position="515"/>
    </location>
</feature>
<feature type="compositionally biased region" description="Low complexity" evidence="8">
    <location>
        <begin position="399"/>
        <end position="411"/>
    </location>
</feature>
<keyword evidence="2" id="KW-0963">Cytoplasm</keyword>
<dbReference type="PANTHER" id="PTHR12537:SF12">
    <property type="entry name" value="MATERNAL PROTEIN PUMILIO"/>
    <property type="match status" value="1"/>
</dbReference>